<protein>
    <submittedName>
        <fullName evidence="1">DUF1801 domain-containing protein</fullName>
    </submittedName>
</protein>
<keyword evidence="2" id="KW-1185">Reference proteome</keyword>
<dbReference type="EMBL" id="CP113089">
    <property type="protein sequence ID" value="WAB80625.1"/>
    <property type="molecule type" value="Genomic_DNA"/>
</dbReference>
<evidence type="ECO:0000313" key="2">
    <source>
        <dbReference type="Proteomes" id="UP001164706"/>
    </source>
</evidence>
<dbReference type="Proteomes" id="UP001164706">
    <property type="component" value="Chromosome"/>
</dbReference>
<dbReference type="RefSeq" id="WP_267780307.1">
    <property type="nucleotide sequence ID" value="NZ_CP113089.1"/>
</dbReference>
<name>A0A9E8MJC8_9MICO</name>
<organism evidence="1 2">
    <name type="scientific">Microcella daejeonensis</name>
    <dbReference type="NCBI Taxonomy" id="2994971"/>
    <lineage>
        <taxon>Bacteria</taxon>
        <taxon>Bacillati</taxon>
        <taxon>Actinomycetota</taxon>
        <taxon>Actinomycetes</taxon>
        <taxon>Micrococcales</taxon>
        <taxon>Microbacteriaceae</taxon>
        <taxon>Microcella</taxon>
    </lineage>
</organism>
<dbReference type="Gene3D" id="3.90.1150.200">
    <property type="match status" value="1"/>
</dbReference>
<sequence>MSRGLAATTPEEYLAAAPADQALALRTVLGRLLDALPGAQTVISYGIIVVRVDGRAFVGLSAARTHCSLHLMSTVAAASLAEVLPEGRLVGATVHFSADAPLGPATVRTIVEARRHVLD</sequence>
<accession>A0A9E8MJC8</accession>
<dbReference type="SUPFAM" id="SSF159888">
    <property type="entry name" value="YdhG-like"/>
    <property type="match status" value="1"/>
</dbReference>
<reference evidence="1" key="1">
    <citation type="submission" date="2022-11" db="EMBL/GenBank/DDBJ databases">
        <title>Description of Microcella daejonensis nov. sp, isolated from riverside soil.</title>
        <authorList>
            <person name="Molina K.M."/>
            <person name="Kim S.B."/>
        </authorList>
    </citation>
    <scope>NUCLEOTIDE SEQUENCE</scope>
    <source>
        <strain evidence="1">MMS21-STM12</strain>
    </source>
</reference>
<evidence type="ECO:0000313" key="1">
    <source>
        <dbReference type="EMBL" id="WAB80625.1"/>
    </source>
</evidence>
<proteinExistence type="predicted"/>
<gene>
    <name evidence="1" type="ORF">OVN18_08595</name>
</gene>
<dbReference type="AlphaFoldDB" id="A0A9E8MJC8"/>
<dbReference type="KEGG" id="mdb:OVN18_08595"/>